<organism evidence="2 3">
    <name type="scientific">Clostridium perfringens</name>
    <dbReference type="NCBI Taxonomy" id="1502"/>
    <lineage>
        <taxon>Bacteria</taxon>
        <taxon>Bacillati</taxon>
        <taxon>Bacillota</taxon>
        <taxon>Clostridia</taxon>
        <taxon>Eubacteriales</taxon>
        <taxon>Clostridiaceae</taxon>
        <taxon>Clostridium</taxon>
    </lineage>
</organism>
<feature type="transmembrane region" description="Helical" evidence="1">
    <location>
        <begin position="20"/>
        <end position="38"/>
    </location>
</feature>
<proteinExistence type="predicted"/>
<geneLocation type="plasmid" evidence="2 3">
    <name>pJFP838A</name>
</geneLocation>
<dbReference type="PATRIC" id="fig|1502.177.peg.3306"/>
<gene>
    <name evidence="2" type="ORF">JFP838_pA0100</name>
</gene>
<dbReference type="EMBL" id="CP013615">
    <property type="protein sequence ID" value="AMN31016.1"/>
    <property type="molecule type" value="Genomic_DNA"/>
</dbReference>
<reference evidence="2 3" key="1">
    <citation type="journal article" date="2016" name="PLoS ONE">
        <title>Plasmid Characterization and Chromosome Analysis of Two netF+ Clostridium perfringens Isolates Associated with Foal and Canine Necrotizing Enteritis.</title>
        <authorList>
            <person name="Mehdizadeh Gohari I."/>
            <person name="Kropinski A.M."/>
            <person name="Weese S.J."/>
            <person name="Parreira V.R."/>
            <person name="Whitehead A.E."/>
            <person name="Boerlin P."/>
            <person name="Prescott J.F."/>
        </authorList>
    </citation>
    <scope>NUCLEOTIDE SEQUENCE [LARGE SCALE GENOMIC DNA]</scope>
    <source>
        <strain evidence="2 3">JP838</strain>
        <plasmid evidence="3">Plasmid pJFP838A</plasmid>
    </source>
</reference>
<keyword evidence="2" id="KW-0614">Plasmid</keyword>
<evidence type="ECO:0000313" key="3">
    <source>
        <dbReference type="Proteomes" id="UP000070260"/>
    </source>
</evidence>
<name>A0A140GR57_CLOPF</name>
<keyword evidence="1" id="KW-0812">Transmembrane</keyword>
<protein>
    <submittedName>
        <fullName evidence="2">Uncharacterized protein</fullName>
    </submittedName>
</protein>
<keyword evidence="1" id="KW-1133">Transmembrane helix</keyword>
<evidence type="ECO:0000313" key="2">
    <source>
        <dbReference type="EMBL" id="AMN31016.1"/>
    </source>
</evidence>
<dbReference type="AlphaFoldDB" id="A0A140GR57"/>
<dbReference type="Proteomes" id="UP000070260">
    <property type="component" value="Plasmid pJFP838A"/>
</dbReference>
<dbReference type="RefSeq" id="WP_061429624.1">
    <property type="nucleotide sequence ID" value="NZ_CATNZX010000001.1"/>
</dbReference>
<sequence length="74" mass="7901">MNKILKNIKNSRGYVSIETLIVAGLIIGFGAFFIAKFVKSGKTVGTKAIGHVTEAQTSMDSTITAVTQDESSHQ</sequence>
<evidence type="ECO:0000256" key="1">
    <source>
        <dbReference type="SAM" id="Phobius"/>
    </source>
</evidence>
<accession>A0A140GR57</accession>
<keyword evidence="1" id="KW-0472">Membrane</keyword>